<dbReference type="InterPro" id="IPR058031">
    <property type="entry name" value="AAA_lid_NorR"/>
</dbReference>
<dbReference type="Gene3D" id="1.10.10.60">
    <property type="entry name" value="Homeodomain-like"/>
    <property type="match status" value="1"/>
</dbReference>
<feature type="modified residue" description="4-aspartylphosphate" evidence="15">
    <location>
        <position position="57"/>
    </location>
</feature>
<dbReference type="SUPFAM" id="SSF52540">
    <property type="entry name" value="P-loop containing nucleoside triphosphate hydrolases"/>
    <property type="match status" value="1"/>
</dbReference>
<keyword evidence="5 15" id="KW-0597">Phosphoprotein</keyword>
<comment type="subcellular location">
    <subcellularLocation>
        <location evidence="1 16">Cytoplasm</location>
    </subcellularLocation>
</comment>
<comment type="caution">
    <text evidence="19">The sequence shown here is derived from an EMBL/GenBank/DDBJ whole genome shotgun (WGS) entry which is preliminary data.</text>
</comment>
<dbReference type="PROSITE" id="PS50110">
    <property type="entry name" value="RESPONSE_REGULATORY"/>
    <property type="match status" value="1"/>
</dbReference>
<dbReference type="InterPro" id="IPR010114">
    <property type="entry name" value="Transcript_reg_NtrC"/>
</dbReference>
<keyword evidence="20" id="KW-1185">Reference proteome</keyword>
<dbReference type="GO" id="GO:0006355">
    <property type="term" value="P:regulation of DNA-templated transcription"/>
    <property type="evidence" value="ECO:0007669"/>
    <property type="project" value="InterPro"/>
</dbReference>
<keyword evidence="3 16" id="KW-0963">Cytoplasm</keyword>
<evidence type="ECO:0000256" key="9">
    <source>
        <dbReference type="ARBA" id="ARBA00023015"/>
    </source>
</evidence>
<dbReference type="InterPro" id="IPR011006">
    <property type="entry name" value="CheY-like_superfamily"/>
</dbReference>
<dbReference type="InterPro" id="IPR001789">
    <property type="entry name" value="Sig_transdc_resp-reg_receiver"/>
</dbReference>
<dbReference type="Gene3D" id="1.10.8.60">
    <property type="match status" value="1"/>
</dbReference>
<dbReference type="PRINTS" id="PR01590">
    <property type="entry name" value="HTHFIS"/>
</dbReference>
<keyword evidence="11 16" id="KW-0010">Activator</keyword>
<protein>
    <recommendedName>
        <fullName evidence="2 16">DNA-binding transcriptional regulator NtrC</fullName>
    </recommendedName>
    <alternativeName>
        <fullName evidence="16">Nitrogen regulation protein NR(I)</fullName>
    </alternativeName>
</protein>
<evidence type="ECO:0000256" key="14">
    <source>
        <dbReference type="ARBA" id="ARBA00043886"/>
    </source>
</evidence>
<dbReference type="RefSeq" id="WP_188071912.1">
    <property type="nucleotide sequence ID" value="NZ_BSPS01000006.1"/>
</dbReference>
<dbReference type="InterPro" id="IPR002197">
    <property type="entry name" value="HTH_Fis"/>
</dbReference>
<dbReference type="NCBIfam" id="TIGR01818">
    <property type="entry name" value="ntrC"/>
    <property type="match status" value="1"/>
</dbReference>
<accession>A0A7W6BGE4</accession>
<organism evidence="19 20">
    <name type="scientific">Sphingobium jiangsuense</name>
    <dbReference type="NCBI Taxonomy" id="870476"/>
    <lineage>
        <taxon>Bacteria</taxon>
        <taxon>Pseudomonadati</taxon>
        <taxon>Pseudomonadota</taxon>
        <taxon>Alphaproteobacteria</taxon>
        <taxon>Sphingomonadales</taxon>
        <taxon>Sphingomonadaceae</taxon>
        <taxon>Sphingobium</taxon>
    </lineage>
</organism>
<name>A0A7W6BGE4_9SPHN</name>
<dbReference type="Pfam" id="PF02954">
    <property type="entry name" value="HTH_8"/>
    <property type="match status" value="1"/>
</dbReference>
<dbReference type="SUPFAM" id="SSF46689">
    <property type="entry name" value="Homeodomain-like"/>
    <property type="match status" value="1"/>
</dbReference>
<dbReference type="InterPro" id="IPR002078">
    <property type="entry name" value="Sigma_54_int"/>
</dbReference>
<dbReference type="PROSITE" id="PS50045">
    <property type="entry name" value="SIGMA54_INTERACT_4"/>
    <property type="match status" value="1"/>
</dbReference>
<dbReference type="InterPro" id="IPR027417">
    <property type="entry name" value="P-loop_NTPase"/>
</dbReference>
<dbReference type="PANTHER" id="PTHR32071:SF95">
    <property type="entry name" value="DNA-BINDING TRANSCRIPTIONAL REGULATOR NTRC"/>
    <property type="match status" value="1"/>
</dbReference>
<evidence type="ECO:0000256" key="6">
    <source>
        <dbReference type="ARBA" id="ARBA00022741"/>
    </source>
</evidence>
<evidence type="ECO:0000256" key="11">
    <source>
        <dbReference type="ARBA" id="ARBA00023159"/>
    </source>
</evidence>
<evidence type="ECO:0000256" key="8">
    <source>
        <dbReference type="ARBA" id="ARBA00023012"/>
    </source>
</evidence>
<dbReference type="FunFam" id="3.40.50.300:FF:000006">
    <property type="entry name" value="DNA-binding transcriptional regulator NtrC"/>
    <property type="match status" value="1"/>
</dbReference>
<evidence type="ECO:0000256" key="5">
    <source>
        <dbReference type="ARBA" id="ARBA00022553"/>
    </source>
</evidence>
<dbReference type="GO" id="GO:0005737">
    <property type="term" value="C:cytoplasm"/>
    <property type="evidence" value="ECO:0007669"/>
    <property type="project" value="UniProtKB-SubCell"/>
</dbReference>
<gene>
    <name evidence="16" type="primary">ntrC</name>
    <name evidence="19" type="ORF">GGR43_002135</name>
</gene>
<keyword evidence="8 16" id="KW-0902">Two-component regulatory system</keyword>
<dbReference type="InterPro" id="IPR025943">
    <property type="entry name" value="Sigma_54_int_dom_ATP-bd_2"/>
</dbReference>
<dbReference type="Gene3D" id="3.40.50.300">
    <property type="entry name" value="P-loop containing nucleotide triphosphate hydrolases"/>
    <property type="match status" value="1"/>
</dbReference>
<evidence type="ECO:0000256" key="1">
    <source>
        <dbReference type="ARBA" id="ARBA00004496"/>
    </source>
</evidence>
<evidence type="ECO:0000256" key="3">
    <source>
        <dbReference type="ARBA" id="ARBA00022490"/>
    </source>
</evidence>
<evidence type="ECO:0000256" key="4">
    <source>
        <dbReference type="ARBA" id="ARBA00022491"/>
    </source>
</evidence>
<dbReference type="PROSITE" id="PS00676">
    <property type="entry name" value="SIGMA54_INTERACT_2"/>
    <property type="match status" value="1"/>
</dbReference>
<keyword evidence="13 16" id="KW-0535">Nitrogen fixation</keyword>
<dbReference type="SMART" id="SM00382">
    <property type="entry name" value="AAA"/>
    <property type="match status" value="1"/>
</dbReference>
<sequence length="495" mass="54143">MSATSGGRILVVDDDSAICVVVSEALRRAGHSVKIAGTIADRAALLESFRPDILVTDVKLPDGDGLTDVHHIIEAWPDMRVIILSAQNTLNTAVRATEKGAFEYLPKPFDLNELTRAVGDALASRRQAMKAAGEGGGTGQDDNQISEDMPLVGRSPAMQEVYRTIARVLQNDLTILILGESGTGKELVAQAIHRLGRRRDHPFVAVNMAAIPRDLIEAELFGYEKGAFTGALQRSAGRFEQADGGTLFLDEIGDMPMEAQTRLLRVLQSGEVTTVGGSTPVKVNVRIIAATHKDLPSLIAENRFRQDLYYRLNVVPIELPPLRMRRDDIPLLARHFLDQAAQEGLPRKTLDPEAAQLLSLYSWPGNVRELQNVMQRMAVLIREDRISADIVRQNIDTGHVPANSAGGGDLHELLGEWVRRKLAANAASDGTAALHDDMLALVEPVLLRETLAAVDGNQIRAASLLGINRNTLRKKLTDYDIDPTDMRHKGYDPVE</sequence>
<reference evidence="19 20" key="1">
    <citation type="submission" date="2020-08" db="EMBL/GenBank/DDBJ databases">
        <title>Genomic Encyclopedia of Type Strains, Phase IV (KMG-IV): sequencing the most valuable type-strain genomes for metagenomic binning, comparative biology and taxonomic classification.</title>
        <authorList>
            <person name="Goeker M."/>
        </authorList>
    </citation>
    <scope>NUCLEOTIDE SEQUENCE [LARGE SCALE GENOMIC DNA]</scope>
    <source>
        <strain evidence="19 20">DSM 26189</strain>
    </source>
</reference>
<evidence type="ECO:0000256" key="15">
    <source>
        <dbReference type="PROSITE-ProRule" id="PRU00169"/>
    </source>
</evidence>
<evidence type="ECO:0000259" key="18">
    <source>
        <dbReference type="PROSITE" id="PS50110"/>
    </source>
</evidence>
<dbReference type="Gene3D" id="3.40.50.2300">
    <property type="match status" value="1"/>
</dbReference>
<dbReference type="InterPro" id="IPR003593">
    <property type="entry name" value="AAA+_ATPase"/>
</dbReference>
<evidence type="ECO:0000256" key="12">
    <source>
        <dbReference type="ARBA" id="ARBA00023163"/>
    </source>
</evidence>
<dbReference type="Proteomes" id="UP000571950">
    <property type="component" value="Unassembled WGS sequence"/>
</dbReference>
<dbReference type="EMBL" id="JACIDT010000006">
    <property type="protein sequence ID" value="MBB3926418.1"/>
    <property type="molecule type" value="Genomic_DNA"/>
</dbReference>
<dbReference type="Pfam" id="PF00158">
    <property type="entry name" value="Sigma54_activat"/>
    <property type="match status" value="1"/>
</dbReference>
<proteinExistence type="predicted"/>
<evidence type="ECO:0000256" key="7">
    <source>
        <dbReference type="ARBA" id="ARBA00022840"/>
    </source>
</evidence>
<evidence type="ECO:0000256" key="10">
    <source>
        <dbReference type="ARBA" id="ARBA00023125"/>
    </source>
</evidence>
<keyword evidence="12 16" id="KW-0804">Transcription</keyword>
<comment type="function">
    <text evidence="14 16">Member of the two-component regulatory system NtrB/NtrC, which controls expression of the nitrogen-regulated (ntr) genes in response to nitrogen limitation. Phosphorylated NtrC binds directly to DNA and stimulates the formation of open promoter-sigma54-RNA polymerase complexes.</text>
</comment>
<keyword evidence="10 16" id="KW-0238">DNA-binding</keyword>
<evidence type="ECO:0000256" key="16">
    <source>
        <dbReference type="RuleBase" id="RU365013"/>
    </source>
</evidence>
<dbReference type="Pfam" id="PF00072">
    <property type="entry name" value="Response_reg"/>
    <property type="match status" value="1"/>
</dbReference>
<evidence type="ECO:0000259" key="17">
    <source>
        <dbReference type="PROSITE" id="PS50045"/>
    </source>
</evidence>
<dbReference type="Pfam" id="PF25601">
    <property type="entry name" value="AAA_lid_14"/>
    <property type="match status" value="1"/>
</dbReference>
<evidence type="ECO:0000313" key="20">
    <source>
        <dbReference type="Proteomes" id="UP000571950"/>
    </source>
</evidence>
<evidence type="ECO:0000313" key="19">
    <source>
        <dbReference type="EMBL" id="MBB3926418.1"/>
    </source>
</evidence>
<dbReference type="GO" id="GO:0000156">
    <property type="term" value="F:phosphorelay response regulator activity"/>
    <property type="evidence" value="ECO:0007669"/>
    <property type="project" value="UniProtKB-UniRule"/>
</dbReference>
<dbReference type="GO" id="GO:0005524">
    <property type="term" value="F:ATP binding"/>
    <property type="evidence" value="ECO:0007669"/>
    <property type="project" value="UniProtKB-KW"/>
</dbReference>
<dbReference type="SUPFAM" id="SSF52172">
    <property type="entry name" value="CheY-like"/>
    <property type="match status" value="1"/>
</dbReference>
<keyword evidence="4 16" id="KW-0678">Repressor</keyword>
<dbReference type="GO" id="GO:0006808">
    <property type="term" value="P:regulation of nitrogen utilization"/>
    <property type="evidence" value="ECO:0007669"/>
    <property type="project" value="UniProtKB-UniRule"/>
</dbReference>
<dbReference type="PANTHER" id="PTHR32071">
    <property type="entry name" value="TRANSCRIPTIONAL REGULATORY PROTEIN"/>
    <property type="match status" value="1"/>
</dbReference>
<dbReference type="AlphaFoldDB" id="A0A7W6BGE4"/>
<dbReference type="InterPro" id="IPR025662">
    <property type="entry name" value="Sigma_54_int_dom_ATP-bd_1"/>
</dbReference>
<keyword evidence="6 16" id="KW-0547">Nucleotide-binding</keyword>
<dbReference type="PROSITE" id="PS00675">
    <property type="entry name" value="SIGMA54_INTERACT_1"/>
    <property type="match status" value="1"/>
</dbReference>
<feature type="domain" description="Response regulatory" evidence="18">
    <location>
        <begin position="8"/>
        <end position="122"/>
    </location>
</feature>
<dbReference type="PROSITE" id="PS00688">
    <property type="entry name" value="SIGMA54_INTERACT_3"/>
    <property type="match status" value="1"/>
</dbReference>
<keyword evidence="7 16" id="KW-0067">ATP-binding</keyword>
<dbReference type="SMART" id="SM00448">
    <property type="entry name" value="REC"/>
    <property type="match status" value="1"/>
</dbReference>
<dbReference type="InterPro" id="IPR009057">
    <property type="entry name" value="Homeodomain-like_sf"/>
</dbReference>
<keyword evidence="9 16" id="KW-0805">Transcription regulation</keyword>
<dbReference type="InterPro" id="IPR025944">
    <property type="entry name" value="Sigma_54_int_dom_CS"/>
</dbReference>
<feature type="domain" description="Sigma-54 factor interaction" evidence="17">
    <location>
        <begin position="151"/>
        <end position="379"/>
    </location>
</feature>
<evidence type="ECO:0000256" key="2">
    <source>
        <dbReference type="ARBA" id="ARBA00019059"/>
    </source>
</evidence>
<dbReference type="CDD" id="cd00009">
    <property type="entry name" value="AAA"/>
    <property type="match status" value="1"/>
</dbReference>
<evidence type="ECO:0000256" key="13">
    <source>
        <dbReference type="ARBA" id="ARBA00023231"/>
    </source>
</evidence>
<dbReference type="GO" id="GO:0043565">
    <property type="term" value="F:sequence-specific DNA binding"/>
    <property type="evidence" value="ECO:0007669"/>
    <property type="project" value="InterPro"/>
</dbReference>